<reference evidence="1 2" key="1">
    <citation type="journal article" date="2012" name="Genome Biol.">
        <title>Genome and low-iron response of an oceanic diatom adapted to chronic iron limitation.</title>
        <authorList>
            <person name="Lommer M."/>
            <person name="Specht M."/>
            <person name="Roy A.S."/>
            <person name="Kraemer L."/>
            <person name="Andreson R."/>
            <person name="Gutowska M.A."/>
            <person name="Wolf J."/>
            <person name="Bergner S.V."/>
            <person name="Schilhabel M.B."/>
            <person name="Klostermeier U.C."/>
            <person name="Beiko R.G."/>
            <person name="Rosenstiel P."/>
            <person name="Hippler M."/>
            <person name="Laroche J."/>
        </authorList>
    </citation>
    <scope>NUCLEOTIDE SEQUENCE [LARGE SCALE GENOMIC DNA]</scope>
    <source>
        <strain evidence="1 2">CCMP1005</strain>
    </source>
</reference>
<name>K0SDU2_THAOC</name>
<evidence type="ECO:0000313" key="1">
    <source>
        <dbReference type="EMBL" id="EJK56812.1"/>
    </source>
</evidence>
<gene>
    <name evidence="1" type="ORF">THAOC_23225</name>
</gene>
<keyword evidence="2" id="KW-1185">Reference proteome</keyword>
<evidence type="ECO:0000313" key="2">
    <source>
        <dbReference type="Proteomes" id="UP000266841"/>
    </source>
</evidence>
<protein>
    <submittedName>
        <fullName evidence="1">Uncharacterized protein</fullName>
    </submittedName>
</protein>
<sequence>LLAVTSVVAKLHVPAGAITDRTTEDLTKRRRKAWDLGTGLRVDQNQVVPSLPISQWAMRCRGSGRLRRGGFGGFGGLHSACLSHAPITFSDPRAVFGATTGSILLGRVPSTRRWAHWVGPWPHSTSNNHRYTDAANNHRSVGSDVHATDLRMSRVRLLQAADVAKN</sequence>
<organism evidence="1 2">
    <name type="scientific">Thalassiosira oceanica</name>
    <name type="common">Marine diatom</name>
    <dbReference type="NCBI Taxonomy" id="159749"/>
    <lineage>
        <taxon>Eukaryota</taxon>
        <taxon>Sar</taxon>
        <taxon>Stramenopiles</taxon>
        <taxon>Ochrophyta</taxon>
        <taxon>Bacillariophyta</taxon>
        <taxon>Coscinodiscophyceae</taxon>
        <taxon>Thalassiosirophycidae</taxon>
        <taxon>Thalassiosirales</taxon>
        <taxon>Thalassiosiraceae</taxon>
        <taxon>Thalassiosira</taxon>
    </lineage>
</organism>
<dbReference type="EMBL" id="AGNL01030438">
    <property type="protein sequence ID" value="EJK56812.1"/>
    <property type="molecule type" value="Genomic_DNA"/>
</dbReference>
<feature type="non-terminal residue" evidence="1">
    <location>
        <position position="1"/>
    </location>
</feature>
<accession>K0SDU2</accession>
<proteinExistence type="predicted"/>
<dbReference type="AlphaFoldDB" id="K0SDU2"/>
<comment type="caution">
    <text evidence="1">The sequence shown here is derived from an EMBL/GenBank/DDBJ whole genome shotgun (WGS) entry which is preliminary data.</text>
</comment>
<dbReference type="Proteomes" id="UP000266841">
    <property type="component" value="Unassembled WGS sequence"/>
</dbReference>